<protein>
    <submittedName>
        <fullName evidence="2">Uncharacterized protein</fullName>
    </submittedName>
</protein>
<organism evidence="2 3">
    <name type="scientific">Streptomyces antimycoticus</name>
    <dbReference type="NCBI Taxonomy" id="68175"/>
    <lineage>
        <taxon>Bacteria</taxon>
        <taxon>Bacillati</taxon>
        <taxon>Actinomycetota</taxon>
        <taxon>Actinomycetes</taxon>
        <taxon>Kitasatosporales</taxon>
        <taxon>Streptomycetaceae</taxon>
        <taxon>Streptomyces</taxon>
        <taxon>Streptomyces violaceusniger group</taxon>
    </lineage>
</organism>
<proteinExistence type="predicted"/>
<feature type="region of interest" description="Disordered" evidence="1">
    <location>
        <begin position="18"/>
        <end position="57"/>
    </location>
</feature>
<sequence>MEAPAEPKGQVVDLMSAFQDSVRAAKQARGEEGDEGEGRETRPAPTKKAPAKMRPTS</sequence>
<dbReference type="Proteomes" id="UP000463951">
    <property type="component" value="Chromosome"/>
</dbReference>
<reference evidence="2 3" key="1">
    <citation type="journal article" date="2020" name="Int. J. Syst. Evol. Microbiol.">
        <title>Reclassification of Streptomyces castelarensis and Streptomyces sporoclivatus as later heterotypic synonyms of Streptomyces antimycoticus.</title>
        <authorList>
            <person name="Komaki H."/>
            <person name="Tamura T."/>
        </authorList>
    </citation>
    <scope>NUCLEOTIDE SEQUENCE [LARGE SCALE GENOMIC DNA]</scope>
    <source>
        <strain evidence="2 3">NBRC 100767</strain>
    </source>
</reference>
<evidence type="ECO:0000313" key="3">
    <source>
        <dbReference type="Proteomes" id="UP000463951"/>
    </source>
</evidence>
<feature type="compositionally biased region" description="Basic and acidic residues" evidence="1">
    <location>
        <begin position="28"/>
        <end position="42"/>
    </location>
</feature>
<dbReference type="AlphaFoldDB" id="A0A499V3A6"/>
<evidence type="ECO:0000256" key="1">
    <source>
        <dbReference type="SAM" id="MobiDB-lite"/>
    </source>
</evidence>
<accession>A0A499V3A6</accession>
<dbReference type="EMBL" id="AP019620">
    <property type="protein sequence ID" value="BBJ47310.1"/>
    <property type="molecule type" value="Genomic_DNA"/>
</dbReference>
<evidence type="ECO:0000313" key="2">
    <source>
        <dbReference type="EMBL" id="BBJ47310.1"/>
    </source>
</evidence>
<gene>
    <name evidence="2" type="ORF">SSPO_100280</name>
</gene>
<name>A0A499V3A6_9ACTN</name>